<sequence>MLQWEEKQVSIQRRRRPRPKRMWKWRRWMVCRVRKIVQGGVRPKRQEKMLMKKRKVNKDIQRRRMEEKMRREEKRSLKREIKKADGEKGSGSRQDDKQRKECGQGAGGRRRWRDEDNEELRYCAKLTLGVVVEWGLNRLTMLDMLIGIQDECGEVLGCRIKGERYEVTMRHEEGKDKLLEGLRIKGGQGGRVVGKGSDGVLHDADILRKLREWGVEAVSPIKRRFVKETRPGTRMWGVGTLCSGLWGTERAGEREGGIRRKGETHWDERCVGDVRKEWMGDVFVNN</sequence>
<evidence type="ECO:0000313" key="3">
    <source>
        <dbReference type="Proteomes" id="UP000518266"/>
    </source>
</evidence>
<accession>A0A7J5Y061</accession>
<protein>
    <submittedName>
        <fullName evidence="2">Uncharacterized protein</fullName>
    </submittedName>
</protein>
<organism evidence="2 3">
    <name type="scientific">Dissostichus mawsoni</name>
    <name type="common">Antarctic cod</name>
    <dbReference type="NCBI Taxonomy" id="36200"/>
    <lineage>
        <taxon>Eukaryota</taxon>
        <taxon>Metazoa</taxon>
        <taxon>Chordata</taxon>
        <taxon>Craniata</taxon>
        <taxon>Vertebrata</taxon>
        <taxon>Euteleostomi</taxon>
        <taxon>Actinopterygii</taxon>
        <taxon>Neopterygii</taxon>
        <taxon>Teleostei</taxon>
        <taxon>Neoteleostei</taxon>
        <taxon>Acanthomorphata</taxon>
        <taxon>Eupercaria</taxon>
        <taxon>Perciformes</taxon>
        <taxon>Notothenioidei</taxon>
        <taxon>Nototheniidae</taxon>
        <taxon>Dissostichus</taxon>
    </lineage>
</organism>
<reference evidence="2 3" key="1">
    <citation type="submission" date="2020-03" db="EMBL/GenBank/DDBJ databases">
        <title>Dissostichus mawsoni Genome sequencing and assembly.</title>
        <authorList>
            <person name="Park H."/>
        </authorList>
    </citation>
    <scope>NUCLEOTIDE SEQUENCE [LARGE SCALE GENOMIC DNA]</scope>
    <source>
        <strain evidence="2">DM0001</strain>
        <tissue evidence="2">Muscle</tissue>
    </source>
</reference>
<dbReference type="EMBL" id="JAAKFY010000018">
    <property type="protein sequence ID" value="KAF3842782.1"/>
    <property type="molecule type" value="Genomic_DNA"/>
</dbReference>
<dbReference type="Proteomes" id="UP000518266">
    <property type="component" value="Unassembled WGS sequence"/>
</dbReference>
<feature type="region of interest" description="Disordered" evidence="1">
    <location>
        <begin position="51"/>
        <end position="110"/>
    </location>
</feature>
<evidence type="ECO:0000256" key="1">
    <source>
        <dbReference type="SAM" id="MobiDB-lite"/>
    </source>
</evidence>
<dbReference type="AlphaFoldDB" id="A0A7J5Y061"/>
<gene>
    <name evidence="2" type="ORF">F7725_001631</name>
</gene>
<feature type="compositionally biased region" description="Basic and acidic residues" evidence="1">
    <location>
        <begin position="57"/>
        <end position="102"/>
    </location>
</feature>
<proteinExistence type="predicted"/>
<name>A0A7J5Y061_DISMA</name>
<keyword evidence="3" id="KW-1185">Reference proteome</keyword>
<evidence type="ECO:0000313" key="2">
    <source>
        <dbReference type="EMBL" id="KAF3842782.1"/>
    </source>
</evidence>
<comment type="caution">
    <text evidence="2">The sequence shown here is derived from an EMBL/GenBank/DDBJ whole genome shotgun (WGS) entry which is preliminary data.</text>
</comment>
<dbReference type="OrthoDB" id="8912020at2759"/>